<protein>
    <submittedName>
        <fullName evidence="1">Uncharacterized protein</fullName>
    </submittedName>
</protein>
<keyword evidence="2" id="KW-1185">Reference proteome</keyword>
<evidence type="ECO:0000313" key="2">
    <source>
        <dbReference type="Proteomes" id="UP000670947"/>
    </source>
</evidence>
<dbReference type="RefSeq" id="WP_208847609.1">
    <property type="nucleotide sequence ID" value="NZ_JAGGDJ010000005.1"/>
</dbReference>
<gene>
    <name evidence="1" type="ORF">I8J29_10700</name>
</gene>
<reference evidence="1 2" key="1">
    <citation type="submission" date="2021-03" db="EMBL/GenBank/DDBJ databases">
        <title>Paenibacillus artemisicola MWE-103 whole genome sequence.</title>
        <authorList>
            <person name="Ham Y.J."/>
        </authorList>
    </citation>
    <scope>NUCLEOTIDE SEQUENCE [LARGE SCALE GENOMIC DNA]</scope>
    <source>
        <strain evidence="1 2">MWE-103</strain>
    </source>
</reference>
<organism evidence="1 2">
    <name type="scientific">Paenibacillus artemisiicola</name>
    <dbReference type="NCBI Taxonomy" id="1172618"/>
    <lineage>
        <taxon>Bacteria</taxon>
        <taxon>Bacillati</taxon>
        <taxon>Bacillota</taxon>
        <taxon>Bacilli</taxon>
        <taxon>Bacillales</taxon>
        <taxon>Paenibacillaceae</taxon>
        <taxon>Paenibacillus</taxon>
    </lineage>
</organism>
<comment type="caution">
    <text evidence="1">The sequence shown here is derived from an EMBL/GenBank/DDBJ whole genome shotgun (WGS) entry which is preliminary data.</text>
</comment>
<dbReference type="Proteomes" id="UP000670947">
    <property type="component" value="Unassembled WGS sequence"/>
</dbReference>
<proteinExistence type="predicted"/>
<dbReference type="EMBL" id="JAGGDJ010000005">
    <property type="protein sequence ID" value="MBO7744668.1"/>
    <property type="molecule type" value="Genomic_DNA"/>
</dbReference>
<evidence type="ECO:0000313" key="1">
    <source>
        <dbReference type="EMBL" id="MBO7744668.1"/>
    </source>
</evidence>
<name>A0ABS3W8S4_9BACL</name>
<accession>A0ABS3W8S4</accession>
<sequence length="100" mass="10482">MDTYHVAELSIAHGGATTKLSFSAAQLVVVADAGYKLWYVEIDGMTQHALLRMFGETDDIGVGLSGVTAGGRPFRGSGYFHPNVPHGAAAIRGDGELTGF</sequence>